<evidence type="ECO:0000256" key="3">
    <source>
        <dbReference type="ARBA" id="ARBA00022448"/>
    </source>
</evidence>
<evidence type="ECO:0000256" key="4">
    <source>
        <dbReference type="ARBA" id="ARBA00022692"/>
    </source>
</evidence>
<keyword evidence="5" id="KW-0677">Repeat</keyword>
<evidence type="ECO:0000256" key="2">
    <source>
        <dbReference type="ARBA" id="ARBA00006375"/>
    </source>
</evidence>
<reference evidence="14" key="1">
    <citation type="submission" date="2016-06" db="EMBL/GenBank/DDBJ databases">
        <title>Parallel loss of symbiosis genes in relatives of nitrogen-fixing non-legume Parasponia.</title>
        <authorList>
            <person name="Van Velzen R."/>
            <person name="Holmer R."/>
            <person name="Bu F."/>
            <person name="Rutten L."/>
            <person name="Van Zeijl A."/>
            <person name="Liu W."/>
            <person name="Santuari L."/>
            <person name="Cao Q."/>
            <person name="Sharma T."/>
            <person name="Shen D."/>
            <person name="Roswanjaya Y."/>
            <person name="Wardhani T."/>
            <person name="Kalhor M.S."/>
            <person name="Jansen J."/>
            <person name="Van den Hoogen J."/>
            <person name="Gungor B."/>
            <person name="Hartog M."/>
            <person name="Hontelez J."/>
            <person name="Verver J."/>
            <person name="Yang W.-C."/>
            <person name="Schijlen E."/>
            <person name="Repin R."/>
            <person name="Schilthuizen M."/>
            <person name="Schranz E."/>
            <person name="Heidstra R."/>
            <person name="Miyata K."/>
            <person name="Fedorova E."/>
            <person name="Kohlen W."/>
            <person name="Bisseling T."/>
            <person name="Smit S."/>
            <person name="Geurts R."/>
        </authorList>
    </citation>
    <scope>NUCLEOTIDE SEQUENCE [LARGE SCALE GENOMIC DNA]</scope>
    <source>
        <strain evidence="14">cv. WU1-14</strain>
    </source>
</reference>
<evidence type="ECO:0000256" key="9">
    <source>
        <dbReference type="ARBA" id="ARBA00023136"/>
    </source>
</evidence>
<keyword evidence="8" id="KW-0496">Mitochondrion</keyword>
<accession>A0A2P5BFV3</accession>
<evidence type="ECO:0000313" key="13">
    <source>
        <dbReference type="EMBL" id="PON47677.1"/>
    </source>
</evidence>
<dbReference type="OrthoDB" id="270584at2759"/>
<keyword evidence="3 12" id="KW-0813">Transport</keyword>
<dbReference type="SUPFAM" id="SSF103506">
    <property type="entry name" value="Mitochondrial carrier"/>
    <property type="match status" value="1"/>
</dbReference>
<gene>
    <name evidence="13" type="ORF">PanWU01x14_242980</name>
</gene>
<dbReference type="STRING" id="3476.A0A2P5BFV3"/>
<proteinExistence type="inferred from homology"/>
<feature type="repeat" description="Solcar" evidence="11">
    <location>
        <begin position="149"/>
        <end position="232"/>
    </location>
</feature>
<keyword evidence="6" id="KW-0999">Mitochondrion inner membrane</keyword>
<evidence type="ECO:0000256" key="12">
    <source>
        <dbReference type="RuleBase" id="RU000488"/>
    </source>
</evidence>
<organism evidence="13 14">
    <name type="scientific">Parasponia andersonii</name>
    <name type="common">Sponia andersonii</name>
    <dbReference type="NCBI Taxonomy" id="3476"/>
    <lineage>
        <taxon>Eukaryota</taxon>
        <taxon>Viridiplantae</taxon>
        <taxon>Streptophyta</taxon>
        <taxon>Embryophyta</taxon>
        <taxon>Tracheophyta</taxon>
        <taxon>Spermatophyta</taxon>
        <taxon>Magnoliopsida</taxon>
        <taxon>eudicotyledons</taxon>
        <taxon>Gunneridae</taxon>
        <taxon>Pentapetalae</taxon>
        <taxon>rosids</taxon>
        <taxon>fabids</taxon>
        <taxon>Rosales</taxon>
        <taxon>Cannabaceae</taxon>
        <taxon>Parasponia</taxon>
    </lineage>
</organism>
<sequence length="447" mass="48708">MRTPTENTHLGHLAAHLINSQPSDPFFLGGLFIDPAYSVPPSFLSFISSKTRLDSDPGSGPGSCSYRSRRKTVRFEGLRSGSCGFLSVSLSIKGSEEGNGDEGYVRESREVLGQSGNGSSEEEAVAVVYEKGENETVQERVRKKGSGALNMTKHLWAGAVAAMVSRTFVAPLERLKLEYIVRGEQKNLFELIKTIAASQGVKGFWKGNFVNVLRTAPFKAINFYAYDTYRNHLKKISGNEETTNFERFLAGAAAGITATILCIPMDTIRTKMVAPGGEALGGIIGTFRHMIHTEGFFSLYKGLGPSIVSMAPSGAVFYGVYDILKTAYLHSPEGREKLKRVKQEGQELNALEQLELGPVRTLLYGAIAGVCSEAATYPFEVVRRQLQMQVRATRLSALSTCVKIVEQGGVPALYAGLVPSLLQVLPSAAISYFVYEFMKIVLKVEST</sequence>
<dbReference type="Gene3D" id="1.50.40.10">
    <property type="entry name" value="Mitochondrial carrier domain"/>
    <property type="match status" value="1"/>
</dbReference>
<dbReference type="InterPro" id="IPR018108">
    <property type="entry name" value="MCP_transmembrane"/>
</dbReference>
<evidence type="ECO:0000256" key="6">
    <source>
        <dbReference type="ARBA" id="ARBA00022792"/>
    </source>
</evidence>
<protein>
    <submittedName>
        <fullName evidence="13">Mitochondrial carrier protein</fullName>
    </submittedName>
</protein>
<keyword evidence="7" id="KW-1133">Transmembrane helix</keyword>
<dbReference type="PANTHER" id="PTHR24089">
    <property type="entry name" value="SOLUTE CARRIER FAMILY 25"/>
    <property type="match status" value="1"/>
</dbReference>
<comment type="similarity">
    <text evidence="2 12">Belongs to the mitochondrial carrier (TC 2.A.29) family.</text>
</comment>
<comment type="caution">
    <text evidence="13">The sequence shown here is derived from an EMBL/GenBank/DDBJ whole genome shotgun (WGS) entry which is preliminary data.</text>
</comment>
<evidence type="ECO:0000256" key="5">
    <source>
        <dbReference type="ARBA" id="ARBA00022737"/>
    </source>
</evidence>
<dbReference type="GO" id="GO:0055085">
    <property type="term" value="P:transmembrane transport"/>
    <property type="evidence" value="ECO:0007669"/>
    <property type="project" value="InterPro"/>
</dbReference>
<dbReference type="GO" id="GO:0005743">
    <property type="term" value="C:mitochondrial inner membrane"/>
    <property type="evidence" value="ECO:0007669"/>
    <property type="project" value="UniProtKB-SubCell"/>
</dbReference>
<evidence type="ECO:0000256" key="7">
    <source>
        <dbReference type="ARBA" id="ARBA00022989"/>
    </source>
</evidence>
<dbReference type="Proteomes" id="UP000237105">
    <property type="component" value="Unassembled WGS sequence"/>
</dbReference>
<keyword evidence="9 11" id="KW-0472">Membrane</keyword>
<evidence type="ECO:0000256" key="11">
    <source>
        <dbReference type="PROSITE-ProRule" id="PRU00282"/>
    </source>
</evidence>
<feature type="repeat" description="Solcar" evidence="11">
    <location>
        <begin position="242"/>
        <end position="327"/>
    </location>
</feature>
<dbReference type="EMBL" id="JXTB01000291">
    <property type="protein sequence ID" value="PON47677.1"/>
    <property type="molecule type" value="Genomic_DNA"/>
</dbReference>
<evidence type="ECO:0000313" key="14">
    <source>
        <dbReference type="Proteomes" id="UP000237105"/>
    </source>
</evidence>
<dbReference type="AlphaFoldDB" id="A0A2P5BFV3"/>
<dbReference type="FunFam" id="1.50.40.10:FF:000098">
    <property type="entry name" value="Mitochondrial substrate carrier family protein"/>
    <property type="match status" value="1"/>
</dbReference>
<evidence type="ECO:0000256" key="1">
    <source>
        <dbReference type="ARBA" id="ARBA00004448"/>
    </source>
</evidence>
<evidence type="ECO:0000256" key="10">
    <source>
        <dbReference type="ARBA" id="ARBA00054707"/>
    </source>
</evidence>
<feature type="repeat" description="Solcar" evidence="11">
    <location>
        <begin position="356"/>
        <end position="441"/>
    </location>
</feature>
<comment type="subcellular location">
    <subcellularLocation>
        <location evidence="1">Mitochondrion inner membrane</location>
        <topology evidence="1">Multi-pass membrane protein</topology>
    </subcellularLocation>
</comment>
<keyword evidence="14" id="KW-1185">Reference proteome</keyword>
<comment type="function">
    <text evidence="10">Probable mitochondrial adenylate carrier that catalyzes the transport of ATP, ADP and AMP.</text>
</comment>
<dbReference type="InterPro" id="IPR002067">
    <property type="entry name" value="MCP"/>
</dbReference>
<dbReference type="Pfam" id="PF00153">
    <property type="entry name" value="Mito_carr"/>
    <property type="match status" value="3"/>
</dbReference>
<name>A0A2P5BFV3_PARAD</name>
<keyword evidence="4 11" id="KW-0812">Transmembrane</keyword>
<dbReference type="InterPro" id="IPR023395">
    <property type="entry name" value="MCP_dom_sf"/>
</dbReference>
<evidence type="ECO:0000256" key="8">
    <source>
        <dbReference type="ARBA" id="ARBA00023128"/>
    </source>
</evidence>
<dbReference type="PROSITE" id="PS50920">
    <property type="entry name" value="SOLCAR"/>
    <property type="match status" value="3"/>
</dbReference>
<dbReference type="PRINTS" id="PR00926">
    <property type="entry name" value="MITOCARRIER"/>
</dbReference>